<evidence type="ECO:0000259" key="11">
    <source>
        <dbReference type="Pfam" id="PF02823"/>
    </source>
</evidence>
<sequence length="118" mass="12594">MAGSTMEVNIVSAARPVWSGTAKSVTIPAYAGGMGILPDHEPVLTVIKEGTVMVVEPDGGKRSFEVTDGFISFDSNKLTVVVEHARSIANAAPDETSMMTVGDGFEGRRQNRQERGRN</sequence>
<protein>
    <recommendedName>
        <fullName evidence="8">ATP synthase epsilon chain</fullName>
    </recommendedName>
    <alternativeName>
        <fullName evidence="8">ATP synthase F1 sector epsilon subunit</fullName>
    </alternativeName>
    <alternativeName>
        <fullName evidence="8">F-ATPase epsilon subunit</fullName>
    </alternativeName>
</protein>
<evidence type="ECO:0000313" key="13">
    <source>
        <dbReference type="Proteomes" id="UP000469292"/>
    </source>
</evidence>
<dbReference type="EMBL" id="VYSG01000003">
    <property type="protein sequence ID" value="NEG70324.1"/>
    <property type="molecule type" value="Genomic_DNA"/>
</dbReference>
<dbReference type="PANTHER" id="PTHR13822:SF10">
    <property type="entry name" value="ATP SYNTHASE EPSILON CHAIN, CHLOROPLASTIC"/>
    <property type="match status" value="1"/>
</dbReference>
<proteinExistence type="inferred from homology"/>
<comment type="function">
    <text evidence="8">Produces ATP from ADP in the presence of a proton gradient across the membrane.</text>
</comment>
<feature type="region of interest" description="Disordered" evidence="10">
    <location>
        <begin position="93"/>
        <end position="118"/>
    </location>
</feature>
<gene>
    <name evidence="8" type="primary">atpC</name>
    <name evidence="12" type="ORF">F6S87_06910</name>
</gene>
<feature type="compositionally biased region" description="Basic and acidic residues" evidence="10">
    <location>
        <begin position="105"/>
        <end position="118"/>
    </location>
</feature>
<evidence type="ECO:0000256" key="2">
    <source>
        <dbReference type="ARBA" id="ARBA00005712"/>
    </source>
</evidence>
<dbReference type="NCBIfam" id="NF009977">
    <property type="entry name" value="PRK13442.1"/>
    <property type="match status" value="1"/>
</dbReference>
<evidence type="ECO:0000313" key="12">
    <source>
        <dbReference type="EMBL" id="NEG70324.1"/>
    </source>
</evidence>
<dbReference type="GO" id="GO:0046933">
    <property type="term" value="F:proton-transporting ATP synthase activity, rotational mechanism"/>
    <property type="evidence" value="ECO:0007669"/>
    <property type="project" value="UniProtKB-UniRule"/>
</dbReference>
<feature type="domain" description="ATP synthase F1 complex delta/epsilon subunit N-terminal" evidence="11">
    <location>
        <begin position="6"/>
        <end position="85"/>
    </location>
</feature>
<keyword evidence="8" id="KW-1003">Cell membrane</keyword>
<dbReference type="NCBIfam" id="TIGR01216">
    <property type="entry name" value="ATP_synt_epsi"/>
    <property type="match status" value="1"/>
</dbReference>
<keyword evidence="4 8" id="KW-0406">Ion transport</keyword>
<evidence type="ECO:0000256" key="10">
    <source>
        <dbReference type="SAM" id="MobiDB-lite"/>
    </source>
</evidence>
<dbReference type="AlphaFoldDB" id="A0A6I5NG99"/>
<dbReference type="GO" id="GO:0005886">
    <property type="term" value="C:plasma membrane"/>
    <property type="evidence" value="ECO:0007669"/>
    <property type="project" value="UniProtKB-SubCell"/>
</dbReference>
<keyword evidence="3 8" id="KW-0813">Transport</keyword>
<evidence type="ECO:0000256" key="8">
    <source>
        <dbReference type="HAMAP-Rule" id="MF_00530"/>
    </source>
</evidence>
<evidence type="ECO:0000256" key="6">
    <source>
        <dbReference type="ARBA" id="ARBA00023196"/>
    </source>
</evidence>
<comment type="caution">
    <text evidence="12">The sequence shown here is derived from an EMBL/GenBank/DDBJ whole genome shotgun (WGS) entry which is preliminary data.</text>
</comment>
<name>A0A6I5NG99_9BIFI</name>
<evidence type="ECO:0000256" key="1">
    <source>
        <dbReference type="ARBA" id="ARBA00004202"/>
    </source>
</evidence>
<dbReference type="Proteomes" id="UP000469292">
    <property type="component" value="Unassembled WGS sequence"/>
</dbReference>
<evidence type="ECO:0000256" key="3">
    <source>
        <dbReference type="ARBA" id="ARBA00022448"/>
    </source>
</evidence>
<evidence type="ECO:0000256" key="4">
    <source>
        <dbReference type="ARBA" id="ARBA00023065"/>
    </source>
</evidence>
<dbReference type="GO" id="GO:0045259">
    <property type="term" value="C:proton-transporting ATP synthase complex"/>
    <property type="evidence" value="ECO:0007669"/>
    <property type="project" value="UniProtKB-KW"/>
</dbReference>
<dbReference type="InterPro" id="IPR036771">
    <property type="entry name" value="ATPsynth_dsu/esu_N"/>
</dbReference>
<keyword evidence="8" id="KW-0375">Hydrogen ion transport</keyword>
<reference evidence="12 13" key="1">
    <citation type="submission" date="2019-09" db="EMBL/GenBank/DDBJ databases">
        <title>Phylogenetic characterization of a novel taxon of the genus Bifidobacterium: Bifidobacterium choloepi sp. nov.</title>
        <authorList>
            <person name="Modesto M."/>
            <person name="Satti M."/>
        </authorList>
    </citation>
    <scope>NUCLEOTIDE SEQUENCE [LARGE SCALE GENOMIC DNA]</scope>
    <source>
        <strain evidence="12 13">BRDM6</strain>
    </source>
</reference>
<dbReference type="Pfam" id="PF02823">
    <property type="entry name" value="ATP-synt_DE_N"/>
    <property type="match status" value="1"/>
</dbReference>
<keyword evidence="5 8" id="KW-0472">Membrane</keyword>
<evidence type="ECO:0000256" key="7">
    <source>
        <dbReference type="ARBA" id="ARBA00023310"/>
    </source>
</evidence>
<dbReference type="SUPFAM" id="SSF51344">
    <property type="entry name" value="Epsilon subunit of F1F0-ATP synthase N-terminal domain"/>
    <property type="match status" value="1"/>
</dbReference>
<comment type="subcellular location">
    <subcellularLocation>
        <location evidence="1 8">Cell membrane</location>
        <topology evidence="1 8">Peripheral membrane protein</topology>
    </subcellularLocation>
</comment>
<evidence type="ECO:0000256" key="5">
    <source>
        <dbReference type="ARBA" id="ARBA00023136"/>
    </source>
</evidence>
<accession>A0A6I5NG99</accession>
<keyword evidence="7 8" id="KW-0066">ATP synthesis</keyword>
<comment type="subunit">
    <text evidence="8 9">F-type ATPases have 2 components, CF(1) - the catalytic core - and CF(0) - the membrane proton channel. CF(1) has five subunits: alpha(3), beta(3), gamma(1), delta(1), epsilon(1). CF(0) has three main subunits: a, b and c.</text>
</comment>
<comment type="similarity">
    <text evidence="2 8 9">Belongs to the ATPase epsilon chain family.</text>
</comment>
<dbReference type="InterPro" id="IPR001469">
    <property type="entry name" value="ATP_synth_F1_dsu/esu"/>
</dbReference>
<evidence type="ECO:0000256" key="9">
    <source>
        <dbReference type="RuleBase" id="RU003656"/>
    </source>
</evidence>
<dbReference type="HAMAP" id="MF_00530">
    <property type="entry name" value="ATP_synth_epsil_bac"/>
    <property type="match status" value="1"/>
</dbReference>
<dbReference type="GO" id="GO:0005524">
    <property type="term" value="F:ATP binding"/>
    <property type="evidence" value="ECO:0007669"/>
    <property type="project" value="UniProtKB-UniRule"/>
</dbReference>
<dbReference type="InterPro" id="IPR020546">
    <property type="entry name" value="ATP_synth_F1_dsu/esu_N"/>
</dbReference>
<dbReference type="RefSeq" id="WP_163228061.1">
    <property type="nucleotide sequence ID" value="NZ_VYSG01000003.1"/>
</dbReference>
<organism evidence="12 13">
    <name type="scientific">Bifidobacterium choloepi</name>
    <dbReference type="NCBI Taxonomy" id="2614131"/>
    <lineage>
        <taxon>Bacteria</taxon>
        <taxon>Bacillati</taxon>
        <taxon>Actinomycetota</taxon>
        <taxon>Actinomycetes</taxon>
        <taxon>Bifidobacteriales</taxon>
        <taxon>Bifidobacteriaceae</taxon>
        <taxon>Bifidobacterium</taxon>
    </lineage>
</organism>
<keyword evidence="6 8" id="KW-0139">CF(1)</keyword>
<keyword evidence="13" id="KW-1185">Reference proteome</keyword>
<dbReference type="PANTHER" id="PTHR13822">
    <property type="entry name" value="ATP SYNTHASE DELTA/EPSILON CHAIN"/>
    <property type="match status" value="1"/>
</dbReference>
<dbReference type="Gene3D" id="2.60.15.10">
    <property type="entry name" value="F0F1 ATP synthase delta/epsilon subunit, N-terminal"/>
    <property type="match status" value="1"/>
</dbReference>
<dbReference type="CDD" id="cd12152">
    <property type="entry name" value="F1-ATPase_delta"/>
    <property type="match status" value="1"/>
</dbReference>